<evidence type="ECO:0000313" key="3">
    <source>
        <dbReference type="Proteomes" id="UP000325313"/>
    </source>
</evidence>
<name>A0A5B0PC49_PUCGR</name>
<comment type="caution">
    <text evidence="2">The sequence shown here is derived from an EMBL/GenBank/DDBJ whole genome shotgun (WGS) entry which is preliminary data.</text>
</comment>
<dbReference type="AlphaFoldDB" id="A0A5B0PC49"/>
<gene>
    <name evidence="2" type="ORF">PGTUg99_014813</name>
</gene>
<accession>A0A5B0PC49</accession>
<evidence type="ECO:0000256" key="1">
    <source>
        <dbReference type="SAM" id="MobiDB-lite"/>
    </source>
</evidence>
<proteinExistence type="predicted"/>
<evidence type="ECO:0000313" key="2">
    <source>
        <dbReference type="EMBL" id="KAA1099177.1"/>
    </source>
</evidence>
<feature type="compositionally biased region" description="Polar residues" evidence="1">
    <location>
        <begin position="39"/>
        <end position="48"/>
    </location>
</feature>
<sequence length="171" mass="18743">MVAKPVCKLDVGQLPPSFVAQSLEGSPQTPFPLDDKNKGNFQSPGDSPEASFSYQAYGFGLGGKKMAGMLDKKIQCTTKSIKTHLLQGRGSDWPDDDKELHLPNPLRENNNTDDTEAIVKLRNEMTFYSKLFGAINNTFLPKSVAVAQAAVDYLKAEGSNHLQENLALEKK</sequence>
<feature type="compositionally biased region" description="Polar residues" evidence="1">
    <location>
        <begin position="19"/>
        <end position="28"/>
    </location>
</feature>
<dbReference type="Proteomes" id="UP000325313">
    <property type="component" value="Unassembled WGS sequence"/>
</dbReference>
<organism evidence="2 3">
    <name type="scientific">Puccinia graminis f. sp. tritici</name>
    <dbReference type="NCBI Taxonomy" id="56615"/>
    <lineage>
        <taxon>Eukaryota</taxon>
        <taxon>Fungi</taxon>
        <taxon>Dikarya</taxon>
        <taxon>Basidiomycota</taxon>
        <taxon>Pucciniomycotina</taxon>
        <taxon>Pucciniomycetes</taxon>
        <taxon>Pucciniales</taxon>
        <taxon>Pucciniaceae</taxon>
        <taxon>Puccinia</taxon>
    </lineage>
</organism>
<reference evidence="2 3" key="1">
    <citation type="submission" date="2019-05" db="EMBL/GenBank/DDBJ databases">
        <title>Emergence of the Ug99 lineage of the wheat stem rust pathogen through somatic hybridization.</title>
        <authorList>
            <person name="Li F."/>
            <person name="Upadhyaya N.M."/>
            <person name="Sperschneider J."/>
            <person name="Matny O."/>
            <person name="Nguyen-Phuc H."/>
            <person name="Mago R."/>
            <person name="Raley C."/>
            <person name="Miller M.E."/>
            <person name="Silverstein K.A.T."/>
            <person name="Henningsen E."/>
            <person name="Hirsch C.D."/>
            <person name="Visser B."/>
            <person name="Pretorius Z.A."/>
            <person name="Steffenson B.J."/>
            <person name="Schwessinger B."/>
            <person name="Dodds P.N."/>
            <person name="Figueroa M."/>
        </authorList>
    </citation>
    <scope>NUCLEOTIDE SEQUENCE [LARGE SCALE GENOMIC DNA]</scope>
    <source>
        <strain evidence="2 3">Ug99</strain>
    </source>
</reference>
<feature type="region of interest" description="Disordered" evidence="1">
    <location>
        <begin position="19"/>
        <end position="48"/>
    </location>
</feature>
<dbReference type="EMBL" id="VDEP01000342">
    <property type="protein sequence ID" value="KAA1099177.1"/>
    <property type="molecule type" value="Genomic_DNA"/>
</dbReference>
<protein>
    <submittedName>
        <fullName evidence="2">Uncharacterized protein</fullName>
    </submittedName>
</protein>